<dbReference type="Proteomes" id="UP000466517">
    <property type="component" value="Chromosome"/>
</dbReference>
<dbReference type="EMBL" id="AP022610">
    <property type="protein sequence ID" value="BBZ26084.1"/>
    <property type="molecule type" value="Genomic_DNA"/>
</dbReference>
<keyword evidence="1" id="KW-1133">Transmembrane helix</keyword>
<protein>
    <submittedName>
        <fullName evidence="2">Uncharacterized protein</fullName>
    </submittedName>
</protein>
<sequence>MESTAPMGEVFGDIAASLGRGGWVVTLASLLAIVAAGAAAGTVRRLVRRSTPEMIVLLNRSAAFYGRWPGDRLSSAPPAEVAAEVARCRRLVALLEARTPAGGDGAASGAMDGLRAWIALLSKRIDDGARMPSGPAYA</sequence>
<keyword evidence="1" id="KW-0472">Membrane</keyword>
<keyword evidence="3" id="KW-1185">Reference proteome</keyword>
<reference evidence="2 3" key="1">
    <citation type="journal article" date="2019" name="Emerg. Microbes Infect.">
        <title>Comprehensive subspecies identification of 175 nontuberculous mycobacteria species based on 7547 genomic profiles.</title>
        <authorList>
            <person name="Matsumoto Y."/>
            <person name="Kinjo T."/>
            <person name="Motooka D."/>
            <person name="Nabeya D."/>
            <person name="Jung N."/>
            <person name="Uechi K."/>
            <person name="Horii T."/>
            <person name="Iida T."/>
            <person name="Fujita J."/>
            <person name="Nakamura S."/>
        </authorList>
    </citation>
    <scope>NUCLEOTIDE SEQUENCE [LARGE SCALE GENOMIC DNA]</scope>
    <source>
        <strain evidence="2 3">JCM 13574</strain>
    </source>
</reference>
<dbReference type="RefSeq" id="WP_163731735.1">
    <property type="nucleotide sequence ID" value="NZ_AP022610.1"/>
</dbReference>
<feature type="transmembrane region" description="Helical" evidence="1">
    <location>
        <begin position="20"/>
        <end position="40"/>
    </location>
</feature>
<keyword evidence="1" id="KW-0812">Transmembrane</keyword>
<accession>A0A7I7X947</accession>
<proteinExistence type="predicted"/>
<evidence type="ECO:0000313" key="2">
    <source>
        <dbReference type="EMBL" id="BBZ26084.1"/>
    </source>
</evidence>
<organism evidence="2 3">
    <name type="scientific">Mycolicibacterium madagascariense</name>
    <dbReference type="NCBI Taxonomy" id="212765"/>
    <lineage>
        <taxon>Bacteria</taxon>
        <taxon>Bacillati</taxon>
        <taxon>Actinomycetota</taxon>
        <taxon>Actinomycetes</taxon>
        <taxon>Mycobacteriales</taxon>
        <taxon>Mycobacteriaceae</taxon>
        <taxon>Mycolicibacterium</taxon>
    </lineage>
</organism>
<gene>
    <name evidence="2" type="ORF">MMAD_03790</name>
</gene>
<evidence type="ECO:0000313" key="3">
    <source>
        <dbReference type="Proteomes" id="UP000466517"/>
    </source>
</evidence>
<dbReference type="AlphaFoldDB" id="A0A7I7X947"/>
<evidence type="ECO:0000256" key="1">
    <source>
        <dbReference type="SAM" id="Phobius"/>
    </source>
</evidence>
<dbReference type="KEGG" id="mmag:MMAD_03790"/>
<name>A0A7I7X947_9MYCO</name>